<feature type="transmembrane region" description="Helical" evidence="1">
    <location>
        <begin position="77"/>
        <end position="94"/>
    </location>
</feature>
<feature type="transmembrane region" description="Helical" evidence="1">
    <location>
        <begin position="191"/>
        <end position="222"/>
    </location>
</feature>
<name>A0A0G0WZ44_UNCKA</name>
<gene>
    <name evidence="2" type="ORF">UU72_C0002G0005</name>
</gene>
<feature type="transmembrane region" description="Helical" evidence="1">
    <location>
        <begin position="396"/>
        <end position="419"/>
    </location>
</feature>
<feature type="transmembrane region" description="Helical" evidence="1">
    <location>
        <begin position="317"/>
        <end position="337"/>
    </location>
</feature>
<keyword evidence="1" id="KW-0472">Membrane</keyword>
<reference evidence="2 3" key="1">
    <citation type="journal article" date="2015" name="Nature">
        <title>rRNA introns, odd ribosomes, and small enigmatic genomes across a large radiation of phyla.</title>
        <authorList>
            <person name="Brown C.T."/>
            <person name="Hug L.A."/>
            <person name="Thomas B.C."/>
            <person name="Sharon I."/>
            <person name="Castelle C.J."/>
            <person name="Singh A."/>
            <person name="Wilkins M.J."/>
            <person name="Williams K.H."/>
            <person name="Banfield J.F."/>
        </authorList>
    </citation>
    <scope>NUCLEOTIDE SEQUENCE [LARGE SCALE GENOMIC DNA]</scope>
</reference>
<sequence>MEKYTRKKIVRLITNKHVISLLIYLFISLILGYLFTHKLVGNQFLMVGDQYITFTLEKSVNELIFVRKIENMGVHNAWQSVIHFWDSLFFVLAYSFGWSGAFTERMIYTLTLFTTLALSYIGFNKLKGITDMNVSHLSLYAVNFWYVFNPYTFTLWHGGVFGLGLAVTYALAPLIFFYTHKIITTKFDTSSVVILAILLFLSSFVFWLFAPLVFFLVTYTLFFVITKKGRLMWLDLLKSITLIGPLLLFVASMVFFAIVFEYFGKTGYRNPFIVRSFENQQGGLWYMVLMYFSWAIYTDWTPRTLYPFGNYFFTKNYIFSTLALYFTIVYGLTLVVYKRLKTNNRVRVLSELIKENAVLFSLFLTLLVSIFFAKASQPPFGGLFGFMFDHVPLFSVFRSADARFGFCVVLSVALLLIFVSKFINKYVFAYLLFAIVFNQSILLLSGEAVYGRNVENRYIDRIVYLPKAYQDLIDFFNSDTQESGYIFPLPPVSYGHYNFDYNEIHIGQDLIQKFIQRPFWYSSLEATGSSLSSYNKVDTAIKQKDIKTLEELPIKYILFRNDAICKNCRFVSEEDLNGKLELVFKNEVFSVYEFKNRKSIVYSDNSEFKMVNPIKFRVSLKNIKGRVPLLLNLSYNPHWKLYINGYSNKINCVNNNWIFLSNNGECVDSTKVFEGEELSYLWRKPIFEESHKASSEIVNKWEVDSDYIKANYDTSFYNENEDGSVDINLVIYYQPQSWFYLTIAVSFATMFALLLYILVTARIKQNA</sequence>
<feature type="transmembrane region" description="Helical" evidence="1">
    <location>
        <begin position="357"/>
        <end position="376"/>
    </location>
</feature>
<feature type="transmembrane region" description="Helical" evidence="1">
    <location>
        <begin position="242"/>
        <end position="262"/>
    </location>
</feature>
<dbReference type="AlphaFoldDB" id="A0A0G0WZ44"/>
<evidence type="ECO:0000313" key="2">
    <source>
        <dbReference type="EMBL" id="KKS17422.1"/>
    </source>
</evidence>
<protein>
    <submittedName>
        <fullName evidence="2">Uncharacterized protein</fullName>
    </submittedName>
</protein>
<feature type="transmembrane region" description="Helical" evidence="1">
    <location>
        <begin position="106"/>
        <end position="123"/>
    </location>
</feature>
<keyword evidence="1" id="KW-1133">Transmembrane helix</keyword>
<feature type="transmembrane region" description="Helical" evidence="1">
    <location>
        <begin position="282"/>
        <end position="297"/>
    </location>
</feature>
<feature type="transmembrane region" description="Helical" evidence="1">
    <location>
        <begin position="155"/>
        <end position="179"/>
    </location>
</feature>
<keyword evidence="1" id="KW-0812">Transmembrane</keyword>
<accession>A0A0G0WZ44</accession>
<feature type="transmembrane region" description="Helical" evidence="1">
    <location>
        <begin position="21"/>
        <end position="40"/>
    </location>
</feature>
<feature type="transmembrane region" description="Helical" evidence="1">
    <location>
        <begin position="738"/>
        <end position="759"/>
    </location>
</feature>
<proteinExistence type="predicted"/>
<feature type="transmembrane region" description="Helical" evidence="1">
    <location>
        <begin position="426"/>
        <end position="446"/>
    </location>
</feature>
<evidence type="ECO:0000256" key="1">
    <source>
        <dbReference type="SAM" id="Phobius"/>
    </source>
</evidence>
<comment type="caution">
    <text evidence="2">The sequence shown here is derived from an EMBL/GenBank/DDBJ whole genome shotgun (WGS) entry which is preliminary data.</text>
</comment>
<evidence type="ECO:0000313" key="3">
    <source>
        <dbReference type="Proteomes" id="UP000034163"/>
    </source>
</evidence>
<organism evidence="2 3">
    <name type="scientific">candidate division WWE3 bacterium GW2011_GWB1_41_6</name>
    <dbReference type="NCBI Taxonomy" id="1619112"/>
    <lineage>
        <taxon>Bacteria</taxon>
        <taxon>Katanobacteria</taxon>
    </lineage>
</organism>
<dbReference type="Proteomes" id="UP000034163">
    <property type="component" value="Unassembled WGS sequence"/>
</dbReference>
<dbReference type="EMBL" id="LCBS01000002">
    <property type="protein sequence ID" value="KKS17422.1"/>
    <property type="molecule type" value="Genomic_DNA"/>
</dbReference>